<organism evidence="2 3">
    <name type="scientific">Henosepilachna vigintioctopunctata</name>
    <dbReference type="NCBI Taxonomy" id="420089"/>
    <lineage>
        <taxon>Eukaryota</taxon>
        <taxon>Metazoa</taxon>
        <taxon>Ecdysozoa</taxon>
        <taxon>Arthropoda</taxon>
        <taxon>Hexapoda</taxon>
        <taxon>Insecta</taxon>
        <taxon>Pterygota</taxon>
        <taxon>Neoptera</taxon>
        <taxon>Endopterygota</taxon>
        <taxon>Coleoptera</taxon>
        <taxon>Polyphaga</taxon>
        <taxon>Cucujiformia</taxon>
        <taxon>Coccinelloidea</taxon>
        <taxon>Coccinellidae</taxon>
        <taxon>Epilachninae</taxon>
        <taxon>Epilachnini</taxon>
        <taxon>Henosepilachna</taxon>
    </lineage>
</organism>
<keyword evidence="3" id="KW-1185">Reference proteome</keyword>
<sequence>MFLKLLLLIFIGCCFVHSQSDELVDILTNIKNEEQLHFVQFHVTRGYFRSNKIPTKKYEHGYSEDYSKQLFETFLYLSISEKQNSTRIESKPSENKLLTTICTPEGMCFDPDDSGIHP</sequence>
<accession>A0AAW1UQG8</accession>
<keyword evidence="1" id="KW-0732">Signal</keyword>
<comment type="caution">
    <text evidence="2">The sequence shown here is derived from an EMBL/GenBank/DDBJ whole genome shotgun (WGS) entry which is preliminary data.</text>
</comment>
<dbReference type="AlphaFoldDB" id="A0AAW1UQG8"/>
<reference evidence="2 3" key="1">
    <citation type="submission" date="2023-03" db="EMBL/GenBank/DDBJ databases">
        <title>Genome insight into feeding habits of ladybird beetles.</title>
        <authorList>
            <person name="Li H.-S."/>
            <person name="Huang Y.-H."/>
            <person name="Pang H."/>
        </authorList>
    </citation>
    <scope>NUCLEOTIDE SEQUENCE [LARGE SCALE GENOMIC DNA]</scope>
    <source>
        <strain evidence="2">SYSU_2023b</strain>
        <tissue evidence="2">Whole body</tissue>
    </source>
</reference>
<protein>
    <submittedName>
        <fullName evidence="2">Uncharacterized protein</fullName>
    </submittedName>
</protein>
<evidence type="ECO:0000256" key="1">
    <source>
        <dbReference type="SAM" id="SignalP"/>
    </source>
</evidence>
<name>A0AAW1UQG8_9CUCU</name>
<dbReference type="EMBL" id="JARQZJ010000097">
    <property type="protein sequence ID" value="KAK9885761.1"/>
    <property type="molecule type" value="Genomic_DNA"/>
</dbReference>
<evidence type="ECO:0000313" key="3">
    <source>
        <dbReference type="Proteomes" id="UP001431783"/>
    </source>
</evidence>
<dbReference type="Proteomes" id="UP001431783">
    <property type="component" value="Unassembled WGS sequence"/>
</dbReference>
<feature type="signal peptide" evidence="1">
    <location>
        <begin position="1"/>
        <end position="18"/>
    </location>
</feature>
<gene>
    <name evidence="2" type="ORF">WA026_013633</name>
</gene>
<feature type="chain" id="PRO_5043755069" evidence="1">
    <location>
        <begin position="19"/>
        <end position="118"/>
    </location>
</feature>
<proteinExistence type="predicted"/>
<evidence type="ECO:0000313" key="2">
    <source>
        <dbReference type="EMBL" id="KAK9885761.1"/>
    </source>
</evidence>